<accession>A0A4V3AUU7</accession>
<dbReference type="InterPro" id="IPR021225">
    <property type="entry name" value="Tlde1_dom"/>
</dbReference>
<dbReference type="EMBL" id="SMYL01000004">
    <property type="protein sequence ID" value="TDK66080.1"/>
    <property type="molecule type" value="Genomic_DNA"/>
</dbReference>
<proteinExistence type="predicted"/>
<gene>
    <name evidence="2" type="ORF">E2I14_10850</name>
</gene>
<sequence>MGDRYASERYAPTIPRCARASISLNFDGKYLRGSGIGGFMQFSGVSGRKINGVFEYSIDRQRTPDHGPIPEGEYWIQPSELQENSWYRLRNPRMAWGNYWITIHPYPDTQTYKRGGFFIHGGSTQGSAGCIDLTDQMDRFVLALRKAIAKQPECYIPLTVSYSK</sequence>
<dbReference type="OrthoDB" id="3034895at2"/>
<evidence type="ECO:0000313" key="2">
    <source>
        <dbReference type="EMBL" id="TDK66080.1"/>
    </source>
</evidence>
<organism evidence="2 3">
    <name type="scientific">Sapientia aquatica</name>
    <dbReference type="NCBI Taxonomy" id="1549640"/>
    <lineage>
        <taxon>Bacteria</taxon>
        <taxon>Pseudomonadati</taxon>
        <taxon>Pseudomonadota</taxon>
        <taxon>Betaproteobacteria</taxon>
        <taxon>Burkholderiales</taxon>
        <taxon>Oxalobacteraceae</taxon>
        <taxon>Sapientia</taxon>
    </lineage>
</organism>
<dbReference type="Proteomes" id="UP000294829">
    <property type="component" value="Unassembled WGS sequence"/>
</dbReference>
<evidence type="ECO:0000259" key="1">
    <source>
        <dbReference type="Pfam" id="PF10908"/>
    </source>
</evidence>
<protein>
    <submittedName>
        <fullName evidence="2">DUF2778 domain-containing protein</fullName>
    </submittedName>
</protein>
<comment type="caution">
    <text evidence="2">The sequence shown here is derived from an EMBL/GenBank/DDBJ whole genome shotgun (WGS) entry which is preliminary data.</text>
</comment>
<reference evidence="2 3" key="1">
    <citation type="submission" date="2019-03" db="EMBL/GenBank/DDBJ databases">
        <title>Sapientia aquatica gen. nov., sp. nov., isolated from a crater lake.</title>
        <authorList>
            <person name="Felfoldi T."/>
            <person name="Szabo A."/>
            <person name="Toth E."/>
            <person name="Schumann P."/>
            <person name="Keki Z."/>
            <person name="Marialigeti K."/>
            <person name="Mathe I."/>
        </authorList>
    </citation>
    <scope>NUCLEOTIDE SEQUENCE [LARGE SCALE GENOMIC DNA]</scope>
    <source>
        <strain evidence="2 3">SA-152</strain>
    </source>
</reference>
<name>A0A4V3AUU7_9BURK</name>
<evidence type="ECO:0000313" key="3">
    <source>
        <dbReference type="Proteomes" id="UP000294829"/>
    </source>
</evidence>
<feature type="domain" description="Tlde1" evidence="1">
    <location>
        <begin position="57"/>
        <end position="152"/>
    </location>
</feature>
<dbReference type="AlphaFoldDB" id="A0A4V3AUU7"/>
<keyword evidence="3" id="KW-1185">Reference proteome</keyword>
<dbReference type="Pfam" id="PF10908">
    <property type="entry name" value="Tlde1_dom"/>
    <property type="match status" value="1"/>
</dbReference>